<dbReference type="Proteomes" id="UP000677228">
    <property type="component" value="Unassembled WGS sequence"/>
</dbReference>
<evidence type="ECO:0000313" key="7">
    <source>
        <dbReference type="EMBL" id="CAF3587380.1"/>
    </source>
</evidence>
<keyword evidence="3" id="KW-0067">ATP-binding</keyword>
<accession>A0A8S2H1B2</accession>
<evidence type="ECO:0008006" key="9">
    <source>
        <dbReference type="Google" id="ProtNLM"/>
    </source>
</evidence>
<reference evidence="7" key="1">
    <citation type="submission" date="2021-02" db="EMBL/GenBank/DDBJ databases">
        <authorList>
            <person name="Nowell W R."/>
        </authorList>
    </citation>
    <scope>NUCLEOTIDE SEQUENCE</scope>
</reference>
<keyword evidence="4" id="KW-0648">Protein biosynthesis</keyword>
<dbReference type="EMBL" id="CAJOBA010001288">
    <property type="protein sequence ID" value="CAF3587380.1"/>
    <property type="molecule type" value="Genomic_DNA"/>
</dbReference>
<sequence length="115" mass="12573">MGYKHEMVDHSKGNHPLYPQQIASVLSAEFVQADEGTGLVHLASGFGEEDWLVCSQNGISTFAPIGPNGKFTEKIKDPLLVGIFYQSANPLIVKRLNENEHLLSETIVQHSAGID</sequence>
<evidence type="ECO:0000313" key="6">
    <source>
        <dbReference type="EMBL" id="CAF0803855.1"/>
    </source>
</evidence>
<gene>
    <name evidence="6" type="ORF">OVA965_LOCUS4791</name>
    <name evidence="7" type="ORF">TMI583_LOCUS4789</name>
</gene>
<name>A0A8S2H1B2_9BILA</name>
<dbReference type="InterPro" id="IPR050081">
    <property type="entry name" value="Ile-tRNA_ligase"/>
</dbReference>
<dbReference type="AlphaFoldDB" id="A0A8S2H1B2"/>
<dbReference type="SUPFAM" id="SSF50677">
    <property type="entry name" value="ValRS/IleRS/LeuRS editing domain"/>
    <property type="match status" value="1"/>
</dbReference>
<comment type="caution">
    <text evidence="7">The sequence shown here is derived from an EMBL/GenBank/DDBJ whole genome shotgun (WGS) entry which is preliminary data.</text>
</comment>
<dbReference type="PANTHER" id="PTHR42765:SF1">
    <property type="entry name" value="ISOLEUCINE--TRNA LIGASE, MITOCHONDRIAL"/>
    <property type="match status" value="1"/>
</dbReference>
<dbReference type="EMBL" id="CAJNOK010001288">
    <property type="protein sequence ID" value="CAF0803855.1"/>
    <property type="molecule type" value="Genomic_DNA"/>
</dbReference>
<keyword evidence="2" id="KW-0547">Nucleotide-binding</keyword>
<keyword evidence="1" id="KW-0436">Ligase</keyword>
<dbReference type="Gene3D" id="3.90.740.10">
    <property type="entry name" value="Valyl/Leucyl/Isoleucyl-tRNA synthetase, editing domain"/>
    <property type="match status" value="1"/>
</dbReference>
<dbReference type="GO" id="GO:0006428">
    <property type="term" value="P:isoleucyl-tRNA aminoacylation"/>
    <property type="evidence" value="ECO:0007669"/>
    <property type="project" value="TreeGrafter"/>
</dbReference>
<dbReference type="GO" id="GO:0004822">
    <property type="term" value="F:isoleucine-tRNA ligase activity"/>
    <property type="evidence" value="ECO:0007669"/>
    <property type="project" value="TreeGrafter"/>
</dbReference>
<dbReference type="GO" id="GO:0005829">
    <property type="term" value="C:cytosol"/>
    <property type="evidence" value="ECO:0007669"/>
    <property type="project" value="TreeGrafter"/>
</dbReference>
<evidence type="ECO:0000256" key="1">
    <source>
        <dbReference type="ARBA" id="ARBA00022598"/>
    </source>
</evidence>
<dbReference type="Proteomes" id="UP000682733">
    <property type="component" value="Unassembled WGS sequence"/>
</dbReference>
<dbReference type="PANTHER" id="PTHR42765">
    <property type="entry name" value="SOLEUCYL-TRNA SYNTHETASE"/>
    <property type="match status" value="1"/>
</dbReference>
<keyword evidence="5" id="KW-0030">Aminoacyl-tRNA synthetase</keyword>
<proteinExistence type="predicted"/>
<evidence type="ECO:0000313" key="8">
    <source>
        <dbReference type="Proteomes" id="UP000682733"/>
    </source>
</evidence>
<evidence type="ECO:0000256" key="3">
    <source>
        <dbReference type="ARBA" id="ARBA00022840"/>
    </source>
</evidence>
<evidence type="ECO:0000256" key="4">
    <source>
        <dbReference type="ARBA" id="ARBA00022917"/>
    </source>
</evidence>
<evidence type="ECO:0000256" key="5">
    <source>
        <dbReference type="ARBA" id="ARBA00023146"/>
    </source>
</evidence>
<dbReference type="GO" id="GO:0002161">
    <property type="term" value="F:aminoacyl-tRNA deacylase activity"/>
    <property type="evidence" value="ECO:0007669"/>
    <property type="project" value="InterPro"/>
</dbReference>
<organism evidence="7 8">
    <name type="scientific">Didymodactylos carnosus</name>
    <dbReference type="NCBI Taxonomy" id="1234261"/>
    <lineage>
        <taxon>Eukaryota</taxon>
        <taxon>Metazoa</taxon>
        <taxon>Spiralia</taxon>
        <taxon>Gnathifera</taxon>
        <taxon>Rotifera</taxon>
        <taxon>Eurotatoria</taxon>
        <taxon>Bdelloidea</taxon>
        <taxon>Philodinida</taxon>
        <taxon>Philodinidae</taxon>
        <taxon>Didymodactylos</taxon>
    </lineage>
</organism>
<dbReference type="InterPro" id="IPR009008">
    <property type="entry name" value="Val/Leu/Ile-tRNA-synth_edit"/>
</dbReference>
<evidence type="ECO:0000256" key="2">
    <source>
        <dbReference type="ARBA" id="ARBA00022741"/>
    </source>
</evidence>
<dbReference type="GO" id="GO:0005524">
    <property type="term" value="F:ATP binding"/>
    <property type="evidence" value="ECO:0007669"/>
    <property type="project" value="UniProtKB-KW"/>
</dbReference>
<protein>
    <recommendedName>
        <fullName evidence="9">Aminoacyl-tRNA synthetase class Ia domain-containing protein</fullName>
    </recommendedName>
</protein>